<reference evidence="2" key="1">
    <citation type="journal article" date="2013" name="Genetics">
        <title>The draft genome and transcriptome of Panagrellus redivivus are shaped by the harsh demands of a free-living lifestyle.</title>
        <authorList>
            <person name="Srinivasan J."/>
            <person name="Dillman A.R."/>
            <person name="Macchietto M.G."/>
            <person name="Heikkinen L."/>
            <person name="Lakso M."/>
            <person name="Fracchia K.M."/>
            <person name="Antoshechkin I."/>
            <person name="Mortazavi A."/>
            <person name="Wong G."/>
            <person name="Sternberg P.W."/>
        </authorList>
    </citation>
    <scope>NUCLEOTIDE SEQUENCE [LARGE SCALE GENOMIC DNA]</scope>
    <source>
        <strain evidence="2">MT8872</strain>
    </source>
</reference>
<dbReference type="AlphaFoldDB" id="A0A7E4V599"/>
<keyword evidence="2" id="KW-1185">Reference proteome</keyword>
<evidence type="ECO:0000256" key="1">
    <source>
        <dbReference type="SAM" id="MobiDB-lite"/>
    </source>
</evidence>
<protein>
    <submittedName>
        <fullName evidence="3">Transcriptional regulator</fullName>
    </submittedName>
</protein>
<reference evidence="3" key="2">
    <citation type="submission" date="2020-10" db="UniProtKB">
        <authorList>
            <consortium name="WormBaseParasite"/>
        </authorList>
    </citation>
    <scope>IDENTIFICATION</scope>
</reference>
<sequence>MPETAPPTPPTTPPTTPPSPPPVIPPRRPPTKPSTRPRIETCLKLAADATRPIRQIAQNLIVSQVAVVQNGQEVADIGDRQALKERRRRDADAIAAAT</sequence>
<proteinExistence type="predicted"/>
<dbReference type="WBParaSite" id="Pan_g16679.t2">
    <property type="protein sequence ID" value="Pan_g16679.t2"/>
    <property type="gene ID" value="Pan_g16679"/>
</dbReference>
<accession>A0A7E4V599</accession>
<evidence type="ECO:0000313" key="3">
    <source>
        <dbReference type="WBParaSite" id="Pan_g16679.t2"/>
    </source>
</evidence>
<feature type="region of interest" description="Disordered" evidence="1">
    <location>
        <begin position="1"/>
        <end position="38"/>
    </location>
</feature>
<feature type="compositionally biased region" description="Pro residues" evidence="1">
    <location>
        <begin position="1"/>
        <end position="32"/>
    </location>
</feature>
<dbReference type="Proteomes" id="UP000492821">
    <property type="component" value="Unassembled WGS sequence"/>
</dbReference>
<evidence type="ECO:0000313" key="2">
    <source>
        <dbReference type="Proteomes" id="UP000492821"/>
    </source>
</evidence>
<name>A0A7E4V599_PANRE</name>
<organism evidence="2 3">
    <name type="scientific">Panagrellus redivivus</name>
    <name type="common">Microworm</name>
    <dbReference type="NCBI Taxonomy" id="6233"/>
    <lineage>
        <taxon>Eukaryota</taxon>
        <taxon>Metazoa</taxon>
        <taxon>Ecdysozoa</taxon>
        <taxon>Nematoda</taxon>
        <taxon>Chromadorea</taxon>
        <taxon>Rhabditida</taxon>
        <taxon>Tylenchina</taxon>
        <taxon>Panagrolaimomorpha</taxon>
        <taxon>Panagrolaimoidea</taxon>
        <taxon>Panagrolaimidae</taxon>
        <taxon>Panagrellus</taxon>
    </lineage>
</organism>